<dbReference type="EMBL" id="VORO01000013">
    <property type="protein sequence ID" value="TXD88568.1"/>
    <property type="molecule type" value="Genomic_DNA"/>
</dbReference>
<dbReference type="Gene3D" id="1.10.1660.10">
    <property type="match status" value="1"/>
</dbReference>
<dbReference type="Proteomes" id="UP000321578">
    <property type="component" value="Unassembled WGS sequence"/>
</dbReference>
<reference evidence="1 2" key="1">
    <citation type="submission" date="2019-08" db="EMBL/GenBank/DDBJ databases">
        <title>Genomes of Subsaximicrobium wynnwilliamsii strains.</title>
        <authorList>
            <person name="Bowman J.P."/>
        </authorList>
    </citation>
    <scope>NUCLEOTIDE SEQUENCE [LARGE SCALE GENOMIC DNA]</scope>
    <source>
        <strain evidence="1 2">2-80-2</strain>
    </source>
</reference>
<dbReference type="AlphaFoldDB" id="A0A5C6ZG14"/>
<sequence>MKDTHLIPIPELCTHYHLELSFFDELKNYGLIEITTVEQVYCIHKDRMPELEKMIRLHRELNLNFEGIDTVFNMLEKMERLQVELTTVKNRLRLYE</sequence>
<proteinExistence type="predicted"/>
<keyword evidence="2" id="KW-1185">Reference proteome</keyword>
<evidence type="ECO:0000313" key="1">
    <source>
        <dbReference type="EMBL" id="TXD88568.1"/>
    </source>
</evidence>
<protein>
    <submittedName>
        <fullName evidence="1">MerR family transcriptional regulator</fullName>
    </submittedName>
</protein>
<comment type="caution">
    <text evidence="1">The sequence shown here is derived from an EMBL/GenBank/DDBJ whole genome shotgun (WGS) entry which is preliminary data.</text>
</comment>
<organism evidence="1 2">
    <name type="scientific">Subsaximicrobium wynnwilliamsii</name>
    <dbReference type="NCBI Taxonomy" id="291179"/>
    <lineage>
        <taxon>Bacteria</taxon>
        <taxon>Pseudomonadati</taxon>
        <taxon>Bacteroidota</taxon>
        <taxon>Flavobacteriia</taxon>
        <taxon>Flavobacteriales</taxon>
        <taxon>Flavobacteriaceae</taxon>
        <taxon>Subsaximicrobium</taxon>
    </lineage>
</organism>
<name>A0A5C6ZG14_9FLAO</name>
<dbReference type="OrthoDB" id="1494789at2"/>
<gene>
    <name evidence="1" type="ORF">ESY86_12575</name>
</gene>
<dbReference type="RefSeq" id="WP_147086936.1">
    <property type="nucleotide sequence ID" value="NZ_VORM01000013.1"/>
</dbReference>
<dbReference type="Pfam" id="PF13591">
    <property type="entry name" value="MerR_2"/>
    <property type="match status" value="1"/>
</dbReference>
<accession>A0A5C6ZG14</accession>
<evidence type="ECO:0000313" key="2">
    <source>
        <dbReference type="Proteomes" id="UP000321578"/>
    </source>
</evidence>